<gene>
    <name evidence="1" type="ORF">BJ138DRAFT_1162013</name>
</gene>
<protein>
    <submittedName>
        <fullName evidence="1">Amidase signature domain-containing protein</fullName>
    </submittedName>
</protein>
<sequence>MTSLTTPTGDTAYTEKVRAVKIRLESSIPASLRLSSSILADLPLDVTGIPQSCGLLTSSELSITELDATTVCKKIAEGNLSAVEVVTAFGKRAAIAHQLTQCLTDYFLDEGIAQAQGLDEYYKREGKVIGPLHGLPVSIKDHMPIKGRWGSGGFLSNLELSKEDCDMTAILRQLGAVFYVKTNQPQGVFALECTSFYGRTLNPHNLHLTPGGSSGGEAALIALKGSCIGVGSDAGGSIRGPSAHCGIYGICPTSLTMPTHDYITYHNGQDGLHLSTGPMCRSAQDMATFLQALASTKPHLLDPKLIPHSFDLPDLSQRKLRVGIMTHDQTVMPHPPMLRALQFAREKLSAAPNIEVVDYQAYEHAVGYAVAHEMFVEDGGKTFRRMLKEGGEDILPLGEWATGPQLIKDHDAIETWQLHDKRDSFRRAYSDYWNKIGCDVVLCPPFIGTASRHDTAKYWRYTVIWSLLDYPGAVFPTGLKADPAIDEVPPSYAAMGDKDLKNYKLYADNPGAFKGAPISLQLVAKRFNDGLLLAALNIIEGIIRG</sequence>
<proteinExistence type="predicted"/>
<comment type="caution">
    <text evidence="1">The sequence shown here is derived from an EMBL/GenBank/DDBJ whole genome shotgun (WGS) entry which is preliminary data.</text>
</comment>
<dbReference type="EMBL" id="MU267987">
    <property type="protein sequence ID" value="KAH7906686.1"/>
    <property type="molecule type" value="Genomic_DNA"/>
</dbReference>
<name>A0ACB8A0P8_9AGAM</name>
<reference evidence="1" key="1">
    <citation type="journal article" date="2021" name="New Phytol.">
        <title>Evolutionary innovations through gain and loss of genes in the ectomycorrhizal Boletales.</title>
        <authorList>
            <person name="Wu G."/>
            <person name="Miyauchi S."/>
            <person name="Morin E."/>
            <person name="Kuo A."/>
            <person name="Drula E."/>
            <person name="Varga T."/>
            <person name="Kohler A."/>
            <person name="Feng B."/>
            <person name="Cao Y."/>
            <person name="Lipzen A."/>
            <person name="Daum C."/>
            <person name="Hundley H."/>
            <person name="Pangilinan J."/>
            <person name="Johnson J."/>
            <person name="Barry K."/>
            <person name="LaButti K."/>
            <person name="Ng V."/>
            <person name="Ahrendt S."/>
            <person name="Min B."/>
            <person name="Choi I.G."/>
            <person name="Park H."/>
            <person name="Plett J.M."/>
            <person name="Magnuson J."/>
            <person name="Spatafora J.W."/>
            <person name="Nagy L.G."/>
            <person name="Henrissat B."/>
            <person name="Grigoriev I.V."/>
            <person name="Yang Z.L."/>
            <person name="Xu J."/>
            <person name="Martin F.M."/>
        </authorList>
    </citation>
    <scope>NUCLEOTIDE SEQUENCE</scope>
    <source>
        <strain evidence="1">ATCC 28755</strain>
    </source>
</reference>
<dbReference type="Proteomes" id="UP000790377">
    <property type="component" value="Unassembled WGS sequence"/>
</dbReference>
<evidence type="ECO:0000313" key="2">
    <source>
        <dbReference type="Proteomes" id="UP000790377"/>
    </source>
</evidence>
<accession>A0ACB8A0P8</accession>
<organism evidence="1 2">
    <name type="scientific">Hygrophoropsis aurantiaca</name>
    <dbReference type="NCBI Taxonomy" id="72124"/>
    <lineage>
        <taxon>Eukaryota</taxon>
        <taxon>Fungi</taxon>
        <taxon>Dikarya</taxon>
        <taxon>Basidiomycota</taxon>
        <taxon>Agaricomycotina</taxon>
        <taxon>Agaricomycetes</taxon>
        <taxon>Agaricomycetidae</taxon>
        <taxon>Boletales</taxon>
        <taxon>Coniophorineae</taxon>
        <taxon>Hygrophoropsidaceae</taxon>
        <taxon>Hygrophoropsis</taxon>
    </lineage>
</organism>
<keyword evidence="2" id="KW-1185">Reference proteome</keyword>
<evidence type="ECO:0000313" key="1">
    <source>
        <dbReference type="EMBL" id="KAH7906686.1"/>
    </source>
</evidence>